<sequence>MGSVLNPTVPVDARQQVADAFNACVRRVVAAEWRDLSDMVRQRAAMIVADNVSAAFSALDEPQVEKSRAAVLAREQDGPASLLVPHGKRVSVHAAATQNALAMGWNELDEGYRKAVCHGGLYVLPALMAVAEQEGAAAQDVLRALTLGYELVTRVARAWSFVPIRIHPHALLAPVGAAAGIAILRRLPADEVLSAVAGACAMGMAGPFNQALQGVLVRNTWAAQGAAMGILAVDQAHAGIGGRASTPYDVYVTALGGSTDLPALTAEDEWAVASGYQKINACCQYAHSAIEAVQALLARDASLLGGEQISEIRVHAHPLAYPLDNRSPSTTLGAKFSVPHAVAAALVHGHGGAQAFDNASLSDPRIARLRNKVILEPFAEVRAWPQDRPATVTLTTPDGQVTQTCWSARGGPDRPLAQEDVWEKIRSLCDRHMPHAMPTLHALVSLAGGASSGATGTLDLQCSWNDWMRALTAA</sequence>
<dbReference type="AlphaFoldDB" id="A0A261TNQ1"/>
<evidence type="ECO:0000313" key="5">
    <source>
        <dbReference type="Proteomes" id="UP000216885"/>
    </source>
</evidence>
<dbReference type="InterPro" id="IPR045336">
    <property type="entry name" value="MmgE_PrpD_N"/>
</dbReference>
<dbReference type="InterPro" id="IPR042188">
    <property type="entry name" value="MmgE/PrpD_sf_2"/>
</dbReference>
<dbReference type="Pfam" id="PF03972">
    <property type="entry name" value="MmgE_PrpD_N"/>
    <property type="match status" value="1"/>
</dbReference>
<evidence type="ECO:0000256" key="1">
    <source>
        <dbReference type="ARBA" id="ARBA00006174"/>
    </source>
</evidence>
<dbReference type="InterPro" id="IPR036148">
    <property type="entry name" value="MmgE/PrpD_sf"/>
</dbReference>
<dbReference type="EMBL" id="NEVQ01000022">
    <property type="protein sequence ID" value="OZI50921.1"/>
    <property type="molecule type" value="Genomic_DNA"/>
</dbReference>
<dbReference type="RefSeq" id="WP_094839253.1">
    <property type="nucleotide sequence ID" value="NZ_NEVQ01000022.1"/>
</dbReference>
<dbReference type="PANTHER" id="PTHR16943">
    <property type="entry name" value="2-METHYLCITRATE DEHYDRATASE-RELATED"/>
    <property type="match status" value="1"/>
</dbReference>
<dbReference type="SUPFAM" id="SSF103378">
    <property type="entry name" value="2-methylcitrate dehydratase PrpD"/>
    <property type="match status" value="1"/>
</dbReference>
<dbReference type="InterPro" id="IPR005656">
    <property type="entry name" value="MmgE_PrpD"/>
</dbReference>
<organism evidence="4 5">
    <name type="scientific">Bordetella genomosp. 4</name>
    <dbReference type="NCBI Taxonomy" id="463044"/>
    <lineage>
        <taxon>Bacteria</taxon>
        <taxon>Pseudomonadati</taxon>
        <taxon>Pseudomonadota</taxon>
        <taxon>Betaproteobacteria</taxon>
        <taxon>Burkholderiales</taxon>
        <taxon>Alcaligenaceae</taxon>
        <taxon>Bordetella</taxon>
    </lineage>
</organism>
<dbReference type="Pfam" id="PF19305">
    <property type="entry name" value="MmgE_PrpD_C"/>
    <property type="match status" value="1"/>
</dbReference>
<proteinExistence type="inferred from homology"/>
<evidence type="ECO:0000259" key="2">
    <source>
        <dbReference type="Pfam" id="PF03972"/>
    </source>
</evidence>
<dbReference type="GO" id="GO:0016829">
    <property type="term" value="F:lyase activity"/>
    <property type="evidence" value="ECO:0007669"/>
    <property type="project" value="InterPro"/>
</dbReference>
<accession>A0A261TNQ1</accession>
<dbReference type="PANTHER" id="PTHR16943:SF8">
    <property type="entry name" value="2-METHYLCITRATE DEHYDRATASE"/>
    <property type="match status" value="1"/>
</dbReference>
<dbReference type="Gene3D" id="3.30.1330.120">
    <property type="entry name" value="2-methylcitrate dehydratase PrpD"/>
    <property type="match status" value="1"/>
</dbReference>
<feature type="domain" description="MmgE/PrpD N-terminal" evidence="2">
    <location>
        <begin position="28"/>
        <end position="245"/>
    </location>
</feature>
<comment type="caution">
    <text evidence="4">The sequence shown here is derived from an EMBL/GenBank/DDBJ whole genome shotgun (WGS) entry which is preliminary data.</text>
</comment>
<keyword evidence="5" id="KW-1185">Reference proteome</keyword>
<dbReference type="InterPro" id="IPR042183">
    <property type="entry name" value="MmgE/PrpD_sf_1"/>
</dbReference>
<evidence type="ECO:0008006" key="6">
    <source>
        <dbReference type="Google" id="ProtNLM"/>
    </source>
</evidence>
<comment type="similarity">
    <text evidence="1">Belongs to the PrpD family.</text>
</comment>
<reference evidence="4 5" key="1">
    <citation type="submission" date="2017-05" db="EMBL/GenBank/DDBJ databases">
        <title>Complete and WGS of Bordetella genogroups.</title>
        <authorList>
            <person name="Spilker T."/>
            <person name="LiPuma J."/>
        </authorList>
    </citation>
    <scope>NUCLEOTIDE SEQUENCE [LARGE SCALE GENOMIC DNA]</scope>
    <source>
        <strain evidence="4 5">AU9919</strain>
    </source>
</reference>
<protein>
    <recommendedName>
        <fullName evidence="6">2-methylcitrate dehydratase</fullName>
    </recommendedName>
</protein>
<dbReference type="InterPro" id="IPR045337">
    <property type="entry name" value="MmgE_PrpD_C"/>
</dbReference>
<dbReference type="Gene3D" id="1.10.4100.10">
    <property type="entry name" value="2-methylcitrate dehydratase PrpD"/>
    <property type="match status" value="1"/>
</dbReference>
<name>A0A261TNQ1_9BORD</name>
<evidence type="ECO:0000313" key="4">
    <source>
        <dbReference type="EMBL" id="OZI50921.1"/>
    </source>
</evidence>
<feature type="domain" description="MmgE/PrpD C-terminal" evidence="3">
    <location>
        <begin position="281"/>
        <end position="434"/>
    </location>
</feature>
<dbReference type="Proteomes" id="UP000216885">
    <property type="component" value="Unassembled WGS sequence"/>
</dbReference>
<gene>
    <name evidence="4" type="ORF">CAL20_24210</name>
</gene>
<evidence type="ECO:0000259" key="3">
    <source>
        <dbReference type="Pfam" id="PF19305"/>
    </source>
</evidence>